<organism evidence="2">
    <name type="scientific">Desertifilum tharense IPPAS B-1220</name>
    <dbReference type="NCBI Taxonomy" id="1781255"/>
    <lineage>
        <taxon>Bacteria</taxon>
        <taxon>Bacillati</taxon>
        <taxon>Cyanobacteriota</taxon>
        <taxon>Cyanophyceae</taxon>
        <taxon>Desertifilales</taxon>
        <taxon>Desertifilaceae</taxon>
        <taxon>Desertifilum</taxon>
    </lineage>
</organism>
<dbReference type="InterPro" id="IPR011649">
    <property type="entry name" value="KaiB_domain"/>
</dbReference>
<dbReference type="Pfam" id="PF07689">
    <property type="entry name" value="KaiB"/>
    <property type="match status" value="1"/>
</dbReference>
<dbReference type="PANTHER" id="PTHR41709:SF2">
    <property type="entry name" value="CIRCADIAN CLOCK PROTEIN KAIB2"/>
    <property type="match status" value="1"/>
</dbReference>
<dbReference type="EMBL" id="MJGC01000079">
    <property type="protein sequence ID" value="OEJ73738.1"/>
    <property type="molecule type" value="Genomic_DNA"/>
</dbReference>
<dbReference type="PANTHER" id="PTHR41709">
    <property type="entry name" value="KAIB-LIKE PROTEIN 1"/>
    <property type="match status" value="1"/>
</dbReference>
<name>A0A1E5QGJ2_9CYAN</name>
<accession>A0A1E5QGJ2</accession>
<protein>
    <submittedName>
        <fullName evidence="2">Circadian clock protein KaiB</fullName>
    </submittedName>
</protein>
<evidence type="ECO:0000259" key="1">
    <source>
        <dbReference type="SMART" id="SM01248"/>
    </source>
</evidence>
<dbReference type="RefSeq" id="WP_069968624.1">
    <property type="nucleotide sequence ID" value="NZ_CM124774.1"/>
</dbReference>
<comment type="caution">
    <text evidence="2">The sequence shown here is derived from an EMBL/GenBank/DDBJ whole genome shotgun (WGS) entry which is preliminary data.</text>
</comment>
<dbReference type="SMART" id="SM01248">
    <property type="entry name" value="KaiB"/>
    <property type="match status" value="1"/>
</dbReference>
<dbReference type="CDD" id="cd02978">
    <property type="entry name" value="KaiB_like"/>
    <property type="match status" value="1"/>
</dbReference>
<dbReference type="InterPro" id="IPR039022">
    <property type="entry name" value="KaiB-like"/>
</dbReference>
<sequence>MPPKLHLTHPSLEEKASLKLFKGIALFTPGGDLVYCIDPTKRSQWHLHLCATLQELLDLPEPPHFLVPCYTATIDRWLDPYTQQVKVSAEAYAPVLRYQPLLNAIFETDSLVWQPISQTLGSCDPLVLATYRSRFPQLWEEHDLVIGVNSPGSRQFLRPTATQPEVEPLILSEPEAQGYVLRLFVSGYSAATERILQELYQLLERSLAYPYTLKVIDIYKHPEQAEADQVSATPTLVRVWPRPVRKIVGNLEDATKILQILGATQY</sequence>
<dbReference type="SUPFAM" id="SSF52833">
    <property type="entry name" value="Thioredoxin-like"/>
    <property type="match status" value="1"/>
</dbReference>
<evidence type="ECO:0000313" key="2">
    <source>
        <dbReference type="EMBL" id="OEJ73738.1"/>
    </source>
</evidence>
<reference evidence="2" key="1">
    <citation type="submission" date="2016-09" db="EMBL/GenBank/DDBJ databases">
        <title>Draft genome of thermotolerant cyanobacterium Desertifilum sp. strain IPPAS B-1220.</title>
        <authorList>
            <person name="Sinetova M.A."/>
            <person name="Bolakhan K."/>
            <person name="Zayadan B.K."/>
            <person name="Mironov K.S."/>
            <person name="Ustinova V."/>
            <person name="Kupriyanova E.V."/>
            <person name="Sidorov R.A."/>
            <person name="Skrypnik A.N."/>
            <person name="Gogoleva N.E."/>
            <person name="Gogolev Y.V."/>
            <person name="Los D.A."/>
        </authorList>
    </citation>
    <scope>NUCLEOTIDE SEQUENCE [LARGE SCALE GENOMIC DNA]</scope>
    <source>
        <strain evidence="2">IPPAS B-1220</strain>
    </source>
</reference>
<dbReference type="STRING" id="1781255.BH720_18065"/>
<dbReference type="InterPro" id="IPR036249">
    <property type="entry name" value="Thioredoxin-like_sf"/>
</dbReference>
<feature type="domain" description="KaiB" evidence="1">
    <location>
        <begin position="182"/>
        <end position="263"/>
    </location>
</feature>
<dbReference type="Gene3D" id="3.40.30.10">
    <property type="entry name" value="Glutaredoxin"/>
    <property type="match status" value="1"/>
</dbReference>
<proteinExistence type="predicted"/>
<gene>
    <name evidence="2" type="ORF">BH720_18065</name>
</gene>
<dbReference type="AlphaFoldDB" id="A0A1E5QGJ2"/>
<dbReference type="GO" id="GO:0048511">
    <property type="term" value="P:rhythmic process"/>
    <property type="evidence" value="ECO:0007669"/>
    <property type="project" value="InterPro"/>
</dbReference>
<dbReference type="OrthoDB" id="5458519at2"/>